<feature type="transmembrane region" description="Helical" evidence="1">
    <location>
        <begin position="21"/>
        <end position="42"/>
    </location>
</feature>
<dbReference type="Proteomes" id="UP001597526">
    <property type="component" value="Unassembled WGS sequence"/>
</dbReference>
<gene>
    <name evidence="2" type="ORF">ACFSQJ_10665</name>
</gene>
<accession>A0ABW5MWK5</accession>
<proteinExistence type="predicted"/>
<comment type="caution">
    <text evidence="2">The sequence shown here is derived from an EMBL/GenBank/DDBJ whole genome shotgun (WGS) entry which is preliminary data.</text>
</comment>
<keyword evidence="3" id="KW-1185">Reference proteome</keyword>
<dbReference type="InterPro" id="IPR045749">
    <property type="entry name" value="DUF6090"/>
</dbReference>
<evidence type="ECO:0000256" key="1">
    <source>
        <dbReference type="SAM" id="Phobius"/>
    </source>
</evidence>
<dbReference type="Pfam" id="PF19578">
    <property type="entry name" value="DUF6090"/>
    <property type="match status" value="1"/>
</dbReference>
<name>A0ABW5MWK5_9FLAO</name>
<keyword evidence="1" id="KW-0812">Transmembrane</keyword>
<organism evidence="2 3">
    <name type="scientific">Croceitalea marina</name>
    <dbReference type="NCBI Taxonomy" id="1775166"/>
    <lineage>
        <taxon>Bacteria</taxon>
        <taxon>Pseudomonadati</taxon>
        <taxon>Bacteroidota</taxon>
        <taxon>Flavobacteriia</taxon>
        <taxon>Flavobacteriales</taxon>
        <taxon>Flavobacteriaceae</taxon>
        <taxon>Croceitalea</taxon>
    </lineage>
</organism>
<dbReference type="EMBL" id="JBHULB010000013">
    <property type="protein sequence ID" value="MFD2587396.1"/>
    <property type="molecule type" value="Genomic_DNA"/>
</dbReference>
<keyword evidence="1" id="KW-1133">Transmembrane helix</keyword>
<reference evidence="3" key="1">
    <citation type="journal article" date="2019" name="Int. J. Syst. Evol. Microbiol.">
        <title>The Global Catalogue of Microorganisms (GCM) 10K type strain sequencing project: providing services to taxonomists for standard genome sequencing and annotation.</title>
        <authorList>
            <consortium name="The Broad Institute Genomics Platform"/>
            <consortium name="The Broad Institute Genome Sequencing Center for Infectious Disease"/>
            <person name="Wu L."/>
            <person name="Ma J."/>
        </authorList>
    </citation>
    <scope>NUCLEOTIDE SEQUENCE [LARGE SCALE GENOMIC DNA]</scope>
    <source>
        <strain evidence="3">KCTC 52368</strain>
    </source>
</reference>
<evidence type="ECO:0000313" key="2">
    <source>
        <dbReference type="EMBL" id="MFD2587396.1"/>
    </source>
</evidence>
<sequence>MIKFFRKIRQKLLSENKFSKYLLYAIGEIILVVIGILIALQINTWNEQRKDKVKEQEILKRLRKEFTSNRAQLLEKTGSKRDINKKCSRLLTFYNEPEKAELDSIFAYLGSIIPTTFDPIQNDLVRSGNIEIIKSEELKELLINWSTDVIQLQEVEQIFLRYWELQFSNYINEIGITRNYGHSFWQKAGSNLLETTETLNPIPGKSKISKVSKEELLLDAKLEGVITWSLNLNTFTHQESQTLLKRIDYILEVLASEIKE</sequence>
<keyword evidence="1" id="KW-0472">Membrane</keyword>
<protein>
    <submittedName>
        <fullName evidence="2">DUF6090 family protein</fullName>
    </submittedName>
</protein>
<dbReference type="RefSeq" id="WP_377766933.1">
    <property type="nucleotide sequence ID" value="NZ_JBHULB010000013.1"/>
</dbReference>
<evidence type="ECO:0000313" key="3">
    <source>
        <dbReference type="Proteomes" id="UP001597526"/>
    </source>
</evidence>